<feature type="disulfide bond" evidence="12">
    <location>
        <begin position="152"/>
        <end position="170"/>
    </location>
</feature>
<comment type="caution">
    <text evidence="20">The sequence shown here is derived from an EMBL/GenBank/DDBJ whole genome shotgun (WGS) entry which is preliminary data.</text>
</comment>
<dbReference type="FunFam" id="4.10.400.10:FF:000034">
    <property type="entry name" value="Low-density lipoprotein receptor-related protein 2"/>
    <property type="match status" value="1"/>
</dbReference>
<dbReference type="SMART" id="SM00180">
    <property type="entry name" value="EGF_Lam"/>
    <property type="match status" value="5"/>
</dbReference>
<feature type="domain" description="Laminin EGF-like" evidence="17">
    <location>
        <begin position="1545"/>
        <end position="1593"/>
    </location>
</feature>
<feature type="disulfide bond" evidence="12">
    <location>
        <begin position="1146"/>
        <end position="1164"/>
    </location>
</feature>
<feature type="disulfide bond" evidence="12">
    <location>
        <begin position="63"/>
        <end position="78"/>
    </location>
</feature>
<dbReference type="SUPFAM" id="SSF57424">
    <property type="entry name" value="LDL receptor-like module"/>
    <property type="match status" value="16"/>
</dbReference>
<feature type="domain" description="Ig-like" evidence="18">
    <location>
        <begin position="1931"/>
        <end position="2021"/>
    </location>
</feature>
<evidence type="ECO:0000256" key="4">
    <source>
        <dbReference type="ARBA" id="ARBA00022729"/>
    </source>
</evidence>
<dbReference type="SMART" id="SM00281">
    <property type="entry name" value="LamB"/>
    <property type="match status" value="3"/>
</dbReference>
<feature type="disulfide bond" evidence="12">
    <location>
        <begin position="534"/>
        <end position="549"/>
    </location>
</feature>
<dbReference type="Pfam" id="PF00052">
    <property type="entry name" value="Laminin_B"/>
    <property type="match status" value="3"/>
</dbReference>
<evidence type="ECO:0000256" key="10">
    <source>
        <dbReference type="ARBA" id="ARBA00023292"/>
    </source>
</evidence>
<dbReference type="InterPro" id="IPR002172">
    <property type="entry name" value="LDrepeatLR_classA_rpt"/>
</dbReference>
<feature type="domain" description="Ig-like" evidence="18">
    <location>
        <begin position="2128"/>
        <end position="2222"/>
    </location>
</feature>
<dbReference type="Gene3D" id="2.60.120.200">
    <property type="match status" value="2"/>
</dbReference>
<feature type="domain" description="Ig-like" evidence="18">
    <location>
        <begin position="2657"/>
        <end position="2742"/>
    </location>
</feature>
<dbReference type="GO" id="GO:0016192">
    <property type="term" value="P:vesicle-mediated transport"/>
    <property type="evidence" value="ECO:0007669"/>
    <property type="project" value="UniProtKB-ARBA"/>
</dbReference>
<keyword evidence="3" id="KW-0812">Transmembrane</keyword>
<evidence type="ECO:0000256" key="2">
    <source>
        <dbReference type="ARBA" id="ARBA00004308"/>
    </source>
</evidence>
<comment type="caution">
    <text evidence="11">Lacks conserved residue(s) required for the propagation of feature annotation.</text>
</comment>
<dbReference type="SUPFAM" id="SSF57196">
    <property type="entry name" value="EGF/Laminin"/>
    <property type="match status" value="2"/>
</dbReference>
<feature type="disulfide bond" evidence="12">
    <location>
        <begin position="203"/>
        <end position="218"/>
    </location>
</feature>
<dbReference type="PRINTS" id="PR00261">
    <property type="entry name" value="LDLRECEPTOR"/>
</dbReference>
<dbReference type="InterPro" id="IPR013098">
    <property type="entry name" value="Ig_I-set"/>
</dbReference>
<dbReference type="Pfam" id="PF00054">
    <property type="entry name" value="Laminin_G_1"/>
    <property type="match status" value="2"/>
</dbReference>
<feature type="disulfide bond" evidence="13">
    <location>
        <begin position="1256"/>
        <end position="1273"/>
    </location>
</feature>
<feature type="domain" description="Ig-like" evidence="18">
    <location>
        <begin position="2419"/>
        <end position="2517"/>
    </location>
</feature>
<evidence type="ECO:0000313" key="21">
    <source>
        <dbReference type="Proteomes" id="UP000326759"/>
    </source>
</evidence>
<dbReference type="Gene3D" id="2.170.300.10">
    <property type="entry name" value="Tie2 ligand-binding domain superfamily"/>
    <property type="match status" value="2"/>
</dbReference>
<keyword evidence="11" id="KW-0245">EGF-like domain</keyword>
<dbReference type="SMART" id="SM00282">
    <property type="entry name" value="LamG"/>
    <property type="match status" value="2"/>
</dbReference>
<dbReference type="Proteomes" id="UP000326759">
    <property type="component" value="Unassembled WGS sequence"/>
</dbReference>
<feature type="region of interest" description="Disordered" evidence="14">
    <location>
        <begin position="76"/>
        <end position="98"/>
    </location>
</feature>
<keyword evidence="7" id="KW-0472">Membrane</keyword>
<feature type="disulfide bond" evidence="12">
    <location>
        <begin position="164"/>
        <end position="179"/>
    </location>
</feature>
<dbReference type="FunFam" id="2.10.25.10:FF:000188">
    <property type="entry name" value="Laminin subunit gamma 2"/>
    <property type="match status" value="1"/>
</dbReference>
<accession>A0A5N5T0D5</accession>
<dbReference type="InterPro" id="IPR007110">
    <property type="entry name" value="Ig-like_dom"/>
</dbReference>
<feature type="disulfide bond" evidence="12">
    <location>
        <begin position="1083"/>
        <end position="1098"/>
    </location>
</feature>
<feature type="disulfide bond" evidence="12">
    <location>
        <begin position="1225"/>
        <end position="1243"/>
    </location>
</feature>
<feature type="disulfide bond" evidence="12">
    <location>
        <begin position="1237"/>
        <end position="1252"/>
    </location>
</feature>
<dbReference type="PROSITE" id="PS01248">
    <property type="entry name" value="EGF_LAM_1"/>
    <property type="match status" value="5"/>
</dbReference>
<feature type="domain" description="Ig-like" evidence="18">
    <location>
        <begin position="2763"/>
        <end position="2831"/>
    </location>
</feature>
<dbReference type="InterPro" id="IPR036179">
    <property type="entry name" value="Ig-like_dom_sf"/>
</dbReference>
<evidence type="ECO:0000256" key="6">
    <source>
        <dbReference type="ARBA" id="ARBA00022989"/>
    </source>
</evidence>
<dbReference type="Pfam" id="PF13927">
    <property type="entry name" value="Ig_3"/>
    <property type="match status" value="7"/>
</dbReference>
<feature type="disulfide bond" evidence="12">
    <location>
        <begin position="1003"/>
        <end position="1018"/>
    </location>
</feature>
<feature type="domain" description="Laminin EGF-like" evidence="17">
    <location>
        <begin position="1255"/>
        <end position="1304"/>
    </location>
</feature>
<dbReference type="Gene3D" id="2.10.25.10">
    <property type="entry name" value="Laminin"/>
    <property type="match status" value="4"/>
</dbReference>
<dbReference type="CDD" id="cd00096">
    <property type="entry name" value="Ig"/>
    <property type="match status" value="2"/>
</dbReference>
<dbReference type="CDD" id="cd00112">
    <property type="entry name" value="LDLa"/>
    <property type="match status" value="15"/>
</dbReference>
<evidence type="ECO:0000256" key="1">
    <source>
        <dbReference type="ARBA" id="ARBA00004167"/>
    </source>
</evidence>
<dbReference type="CDD" id="cd00055">
    <property type="entry name" value="EGF_Lam"/>
    <property type="match status" value="4"/>
</dbReference>
<dbReference type="InterPro" id="IPR023415">
    <property type="entry name" value="LDLR_class-A_CS"/>
</dbReference>
<dbReference type="Pfam" id="PF00053">
    <property type="entry name" value="EGF_laminin"/>
    <property type="match status" value="6"/>
</dbReference>
<feature type="disulfide bond" evidence="12">
    <location>
        <begin position="430"/>
        <end position="448"/>
    </location>
</feature>
<dbReference type="Gene3D" id="4.10.400.10">
    <property type="entry name" value="Low-density Lipoprotein Receptor"/>
    <property type="match status" value="16"/>
</dbReference>
<dbReference type="PROSITE" id="PS51115">
    <property type="entry name" value="LAMININ_IVA"/>
    <property type="match status" value="3"/>
</dbReference>
<dbReference type="InterPro" id="IPR013783">
    <property type="entry name" value="Ig-like_fold"/>
</dbReference>
<feature type="domain" description="Ig-like" evidence="18">
    <location>
        <begin position="2229"/>
        <end position="2315"/>
    </location>
</feature>
<comment type="subcellular location">
    <subcellularLocation>
        <location evidence="2">Endomembrane system</location>
    </subcellularLocation>
    <subcellularLocation>
        <location evidence="1">Membrane</location>
        <topology evidence="1">Single-pass membrane protein</topology>
    </subcellularLocation>
</comment>
<evidence type="ECO:0000259" key="16">
    <source>
        <dbReference type="PROSITE" id="PS50026"/>
    </source>
</evidence>
<feature type="disulfide bond" evidence="11">
    <location>
        <begin position="3115"/>
        <end position="3125"/>
    </location>
</feature>
<feature type="domain" description="Laminin EGF-like" evidence="17">
    <location>
        <begin position="1496"/>
        <end position="1541"/>
    </location>
</feature>
<dbReference type="Pfam" id="PF00057">
    <property type="entry name" value="Ldl_recept_a"/>
    <property type="match status" value="15"/>
</dbReference>
<evidence type="ECO:0000256" key="9">
    <source>
        <dbReference type="ARBA" id="ARBA00023180"/>
    </source>
</evidence>
<feature type="disulfide bond" evidence="12">
    <location>
        <begin position="13"/>
        <end position="31"/>
    </location>
</feature>
<feature type="domain" description="Ig-like" evidence="18">
    <location>
        <begin position="552"/>
        <end position="586"/>
    </location>
</feature>
<feature type="disulfide bond" evidence="11">
    <location>
        <begin position="3136"/>
        <end position="3145"/>
    </location>
</feature>
<dbReference type="PROSITE" id="PS01186">
    <property type="entry name" value="EGF_2"/>
    <property type="match status" value="1"/>
</dbReference>
<dbReference type="PANTHER" id="PTHR24270">
    <property type="entry name" value="LOW-DENSITY LIPOPROTEIN RECEPTOR-RELATED"/>
    <property type="match status" value="1"/>
</dbReference>
<dbReference type="InterPro" id="IPR003599">
    <property type="entry name" value="Ig_sub"/>
</dbReference>
<dbReference type="SMART" id="SM00192">
    <property type="entry name" value="LDLa"/>
    <property type="match status" value="16"/>
</dbReference>
<keyword evidence="9" id="KW-0325">Glycoprotein</keyword>
<evidence type="ECO:0000259" key="15">
    <source>
        <dbReference type="PROSITE" id="PS50025"/>
    </source>
</evidence>
<feature type="disulfide bond" evidence="12">
    <location>
        <begin position="1122"/>
        <end position="1137"/>
    </location>
</feature>
<evidence type="ECO:0000259" key="19">
    <source>
        <dbReference type="PROSITE" id="PS51115"/>
    </source>
</evidence>
<feature type="disulfide bond" evidence="12">
    <location>
        <begin position="44"/>
        <end position="56"/>
    </location>
</feature>
<dbReference type="InterPro" id="IPR036055">
    <property type="entry name" value="LDL_receptor-like_sf"/>
</dbReference>
<feature type="disulfide bond" evidence="12">
    <location>
        <begin position="930"/>
        <end position="945"/>
    </location>
</feature>
<feature type="disulfide bond" evidence="13">
    <location>
        <begin position="1545"/>
        <end position="1557"/>
    </location>
</feature>
<organism evidence="20 21">
    <name type="scientific">Armadillidium nasatum</name>
    <dbReference type="NCBI Taxonomy" id="96803"/>
    <lineage>
        <taxon>Eukaryota</taxon>
        <taxon>Metazoa</taxon>
        <taxon>Ecdysozoa</taxon>
        <taxon>Arthropoda</taxon>
        <taxon>Crustacea</taxon>
        <taxon>Multicrustacea</taxon>
        <taxon>Malacostraca</taxon>
        <taxon>Eumalacostraca</taxon>
        <taxon>Peracarida</taxon>
        <taxon>Isopoda</taxon>
        <taxon>Oniscidea</taxon>
        <taxon>Crinocheta</taxon>
        <taxon>Armadillidiidae</taxon>
        <taxon>Armadillidium</taxon>
    </lineage>
</organism>
<dbReference type="Pfam" id="PF07679">
    <property type="entry name" value="I-set"/>
    <property type="match status" value="2"/>
</dbReference>
<protein>
    <submittedName>
        <fullName evidence="20">Basement membrane-specific heparan sulfate proteoglycan core protein</fullName>
    </submittedName>
</protein>
<feature type="disulfide bond" evidence="12">
    <location>
        <begin position="1028"/>
        <end position="1046"/>
    </location>
</feature>
<feature type="disulfide bond" evidence="12">
    <location>
        <begin position="1110"/>
        <end position="1128"/>
    </location>
</feature>
<dbReference type="InterPro" id="IPR001791">
    <property type="entry name" value="Laminin_G"/>
</dbReference>
<feature type="disulfide bond" evidence="12">
    <location>
        <begin position="489"/>
        <end position="504"/>
    </location>
</feature>
<dbReference type="InterPro" id="IPR000034">
    <property type="entry name" value="Laminin_IV"/>
</dbReference>
<dbReference type="InterPro" id="IPR002049">
    <property type="entry name" value="LE_dom"/>
</dbReference>
<feature type="domain" description="Laminin G" evidence="15">
    <location>
        <begin position="2930"/>
        <end position="3097"/>
    </location>
</feature>
<feature type="disulfide bond" evidence="12">
    <location>
        <begin position="108"/>
        <end position="126"/>
    </location>
</feature>
<dbReference type="InterPro" id="IPR000742">
    <property type="entry name" value="EGF"/>
</dbReference>
<evidence type="ECO:0000256" key="12">
    <source>
        <dbReference type="PROSITE-ProRule" id="PRU00124"/>
    </source>
</evidence>
<feature type="disulfide bond" evidence="12">
    <location>
        <begin position="1186"/>
        <end position="1204"/>
    </location>
</feature>
<keyword evidence="5" id="KW-0677">Repeat</keyword>
<feature type="disulfide bond" evidence="12">
    <location>
        <begin position="991"/>
        <end position="1009"/>
    </location>
</feature>
<dbReference type="PROSITE" id="PS50027">
    <property type="entry name" value="EGF_LAM_2"/>
    <property type="match status" value="3"/>
</dbReference>
<dbReference type="Gene3D" id="2.60.40.10">
    <property type="entry name" value="Immunoglobulins"/>
    <property type="match status" value="11"/>
</dbReference>
<feature type="disulfide bond" evidence="13">
    <location>
        <begin position="1564"/>
        <end position="1573"/>
    </location>
</feature>
<feature type="disulfide bond" evidence="13">
    <location>
        <begin position="1515"/>
        <end position="1524"/>
    </location>
</feature>
<dbReference type="SUPFAM" id="SSF49899">
    <property type="entry name" value="Concanavalin A-like lectins/glucanases"/>
    <property type="match status" value="2"/>
</dbReference>
<feature type="disulfide bond" evidence="12">
    <location>
        <begin position="423"/>
        <end position="435"/>
    </location>
</feature>
<dbReference type="GO" id="GO:0012505">
    <property type="term" value="C:endomembrane system"/>
    <property type="evidence" value="ECO:0007669"/>
    <property type="project" value="UniProtKB-SubCell"/>
</dbReference>
<dbReference type="EMBL" id="SEYY01017471">
    <property type="protein sequence ID" value="KAB7499645.1"/>
    <property type="molecule type" value="Genomic_DNA"/>
</dbReference>
<name>A0A5N5T0D5_9CRUS</name>
<reference evidence="20 21" key="1">
    <citation type="journal article" date="2019" name="PLoS Biol.">
        <title>Sex chromosomes control vertical transmission of feminizing Wolbachia symbionts in an isopod.</title>
        <authorList>
            <person name="Becking T."/>
            <person name="Chebbi M.A."/>
            <person name="Giraud I."/>
            <person name="Moumen B."/>
            <person name="Laverre T."/>
            <person name="Caubet Y."/>
            <person name="Peccoud J."/>
            <person name="Gilbert C."/>
            <person name="Cordaux R."/>
        </authorList>
    </citation>
    <scope>NUCLEOTIDE SEQUENCE [LARGE SCALE GENOMIC DNA]</scope>
    <source>
        <strain evidence="20">ANa2</strain>
        <tissue evidence="20">Whole body excluding digestive tract and cuticle</tissue>
    </source>
</reference>
<dbReference type="GO" id="GO:0030154">
    <property type="term" value="P:cell differentiation"/>
    <property type="evidence" value="ECO:0007669"/>
    <property type="project" value="UniProtKB-ARBA"/>
</dbReference>
<evidence type="ECO:0000256" key="13">
    <source>
        <dbReference type="PROSITE-ProRule" id="PRU00460"/>
    </source>
</evidence>
<dbReference type="PROSITE" id="PS00022">
    <property type="entry name" value="EGF_1"/>
    <property type="match status" value="4"/>
</dbReference>
<feature type="domain" description="Laminin IV type A" evidence="19">
    <location>
        <begin position="1618"/>
        <end position="1796"/>
    </location>
</feature>
<evidence type="ECO:0000259" key="17">
    <source>
        <dbReference type="PROSITE" id="PS50027"/>
    </source>
</evidence>
<feature type="domain" description="Ig-like" evidence="18">
    <location>
        <begin position="2031"/>
        <end position="2114"/>
    </location>
</feature>
<feature type="disulfide bond" evidence="12">
    <location>
        <begin position="6"/>
        <end position="18"/>
    </location>
</feature>
<feature type="domain" description="Laminin IV type A" evidence="19">
    <location>
        <begin position="1257"/>
        <end position="1462"/>
    </location>
</feature>
<dbReference type="PROSITE" id="PS50026">
    <property type="entry name" value="EGF_3"/>
    <property type="match status" value="1"/>
</dbReference>
<feature type="disulfide bond" evidence="12">
    <location>
        <begin position="1071"/>
        <end position="1089"/>
    </location>
</feature>
<dbReference type="PANTHER" id="PTHR24270:SF60">
    <property type="entry name" value="CUB AND LDLA DOMAIN, ISOFORM A-RELATED"/>
    <property type="match status" value="1"/>
</dbReference>
<evidence type="ECO:0000313" key="20">
    <source>
        <dbReference type="EMBL" id="KAB7499645.1"/>
    </source>
</evidence>
<feature type="domain" description="Ig-like" evidence="18">
    <location>
        <begin position="2320"/>
        <end position="2411"/>
    </location>
</feature>
<dbReference type="SUPFAM" id="SSF48726">
    <property type="entry name" value="Immunoglobulin"/>
    <property type="match status" value="11"/>
</dbReference>
<feature type="disulfide bond" evidence="12">
    <location>
        <begin position="1021"/>
        <end position="1033"/>
    </location>
</feature>
<feature type="domain" description="Ig-like" evidence="18">
    <location>
        <begin position="2528"/>
        <end position="2612"/>
    </location>
</feature>
<dbReference type="PROSITE" id="PS50025">
    <property type="entry name" value="LAM_G_DOMAIN"/>
    <property type="match status" value="2"/>
</dbReference>
<feature type="disulfide bond" evidence="12">
    <location>
        <begin position="101"/>
        <end position="113"/>
    </location>
</feature>
<feature type="domain" description="EGF-like" evidence="16">
    <location>
        <begin position="3111"/>
        <end position="3146"/>
    </location>
</feature>
<evidence type="ECO:0000256" key="3">
    <source>
        <dbReference type="ARBA" id="ARBA00022692"/>
    </source>
</evidence>
<dbReference type="OrthoDB" id="10055367at2759"/>
<keyword evidence="8 11" id="KW-1015">Disulfide bond</keyword>
<gene>
    <name evidence="20" type="primary">HSPG2_0</name>
    <name evidence="20" type="ORF">Anas_07967</name>
</gene>
<feature type="disulfide bond" evidence="12">
    <location>
        <begin position="477"/>
        <end position="495"/>
    </location>
</feature>
<dbReference type="GO" id="GO:0005886">
    <property type="term" value="C:plasma membrane"/>
    <property type="evidence" value="ECO:0007669"/>
    <property type="project" value="TreeGrafter"/>
</dbReference>
<dbReference type="FunFam" id="2.10.25.10:FF:000307">
    <property type="entry name" value="Basement membrane-specific heparan sulfate proteoglycan core protein"/>
    <property type="match status" value="1"/>
</dbReference>
<feature type="non-terminal residue" evidence="20">
    <location>
        <position position="1"/>
    </location>
</feature>
<feature type="disulfide bond" evidence="13">
    <location>
        <begin position="1275"/>
        <end position="1284"/>
    </location>
</feature>
<evidence type="ECO:0000256" key="14">
    <source>
        <dbReference type="SAM" id="MobiDB-lite"/>
    </source>
</evidence>
<keyword evidence="21" id="KW-1185">Reference proteome</keyword>
<feature type="disulfide bond" evidence="12">
    <location>
        <begin position="470"/>
        <end position="482"/>
    </location>
</feature>
<sequence length="3303" mass="366388">APYSNCGSFEFECSSGECVSQAVVCDGRVDCFDRSDEANYSRPCSSNEFRCGDGQCISSLVRCDGRFDCLDNSDERDCPQRSFPTTTRRPPPPPTPQPRGCEPFEFRCLSGSCIDASYRCDGKYDCRDSSDESNCPQTTTTQPPTQRHSYLCFNGQRIPNHLRCDGRRDCNDGSDEVGCPLACEEEQFQCLSGEECISLDLVCDGSFDCLDRSDEAECGPTPPYPQPQPSDSLNLKTYPDEQSIKQSREVVYQCRDEGPLRKPVRWIRSGGERLPPGSTDIRGRLTMPNIQMLVRCYKNFNYDYPFYHESPHRSTHQFKDSDLFVSSEDYSPSFEGNRELKKIFEFKYNKSVVKDFDKNDNEVKLIKNKTGLLNKKEFSNKTTHLFPHGLESWSLTNLVGESLNMPKASKVELPTIPPFLPACSSAEATCRTGECIPKDAVCDGDNDCSDGSDEARCECNNYILSDPLGCEPNEFQCDNKQCVRKAWICDADDDCGDGSDERNCKVPSSTDSACNNDEFKCLANIQCIPKSFHCDNEIDCQDKSDEVGCSKPIIIEPPPRSLSPERGETFTITCKAVGTPMPIIVWRLNWGHVPVSCTMTRDRDYVLSPRYLRPYSTTASVQLDVRDRNRLGGPSDLLIYFSLPESHKGSQLTAYGGYIRYTVQFSSTGFGQVLRGPDVILRGNNVTLMHVHDYTFEAGRRNQIDVRFWPGNWYKKVISLGGRVQSLEPASRRDIMTVLEDIDLLLIRASYTDGSSIDSTLSDVQLDTAVFRQTNQGRAVYVEECRCPAGYTGISCEECAPNYRRVYDGHYLGRCVIDATCGTDEYGDPANGIPCLPCPCPLTNPANHSIYMIHFPLVRFSRSCYLDSDGEVTCNCRRGYQGRRCEQCAQGYEGNPTIPGESCQPVIPDCEYFEFICGDMTKCLHKKHRCDGVSDCPDGSDETFCSSLVVPNGKMNNIVNLFVFLKIVEGITFLTFQTLAFEVTCVTTFTCRDGSVHPWSRRCDGIKDCYDNEDEQECKVCFNSAHLCPDNTCINYERICDGTVDCSDGSDELRQYCLDHLPCDHLTQWTCADKTCIDTSQHCNGLSDCRDGSDEIYCNCHCEEPFRFRCNNDQCIFGTMKCDGIRQCFDGSDELYCCNSRTEFQCADGTCIDKKLYCNGLYNCPDGSDEPRSCPSICNPNYEIKCPNGRCISKAYLCNGRNDCGDGFDESFHVGCCDPSNYFRCTDGTCIRKSLVCNHFWDCGDGSDERLCSGECDSIGSLSLEPDRTTGLCQCKDYAFGPKCSQCQNGSFYLNENNQYGCIKCFCMGITDRCTSSNWYRTQESINFINNIQGMQLVDEDQSNIINSNLFTDSGTQELIFRTFSDLPPKGNDVTLRFFSRQQLSPNTLETVSVPFYEQYWQRQDGQTANREHFLMALADLEHILIKATYTTNTVEVGLSEVTMETAAPRNTGLERAYAVEMCDCPEGYRGLSCEDCNVGFTRGLSGLHLGTCEPCSCNGYSDDCDPEYGTCINCRENRAGPSCETCAEGYYERYSGRCERTQPCTCDPKGSISTQCYNDQCPCKSNVEGDECNTCREGHFFLSESNPDGCLQCWCSGATNRCSSSQYYREQIPMNLFPGHGFTLANKLRTDVIEENLEGDIPETKITFSRFDLLPPETTYYWSLPQIFTGNLLTSYGGQLSITQSYDSRSDSDIYSDPDIIIISSDKREFIWMNPDTLKPRRQQNYTVHLVESQFTVEQRPAARAEFLAALANVEAILIRAQFSLSMVSSSLQYVTMDTAVDYRTGQARAYEVEQCSCPSEYIGFSCEECSQGFYRDLRTNRCLRCPCNGKEESCISSANGEISCICLPGFTGPNCGVSAPTAFHKPFELQKEPNTYDAKSSIETQSKEVAWLPEVHYLSNNRLSTLKRGFMLGTEFYTMNGLPLLGSDPDFTGVLEISISQPHYVAEVGATIELLCRVAPGTRVSITWDKEGGTLPYGRSSDDRRGTLLIKQIRPEDAGVYVCRASTGIHVTEEKTELTVTGGPPPSKPVVIIEERREEVQISIGRYFEVRCRASGIPAPQVQWLRADGRPLSPTVIQQNGILTFRDPQLTDSGDYICRGRNQEGVADATITIYIGDRDRPPVEKPDDYIIVQVSDEEIEARPGEIVRITCTVPNTIFRATITWTREQGTLPQVNEEFGPNVIVDGSLLRIENAVINDRGMYVCEAENDVGQARTAAILEVERREPPVIEMYPDSRQVIERGSSAMFQCHLTGGIPAPTISWTRTDGRPLTPNTENLSGGVLRFNQVSGEEEGSYICTAVNDAGKMTATATLEIQSIPVITLRPGNSPLRFQTGQKIRLECLSEGDPLPTVAWQKLHVNYEENIPGRSLAPARAVYEVASATLADQGTYQCTATNAVGSSVERIQVLVQDTLPVYPPTVFENTPRPPPRPSGPDDNFKAYEVPLGGDFQFRCFAEGEEGTGQDLRFTFRRTDGRPLPTNHIISNGYLSVRDIGRDAQGEYVCIVRSSTTDTVLVTIYATLEVIEPPHVRLEPARQVVRPGDTVSIRCVVTGAQPITINWSKETGSVPPSVVINGGELLFRGIATTDAGRYKCEAVNSVGTATSIAEVIVNDKVQFEEILDDEDDEDFQILDEYESSTSDDLMESIAVVETFQERPLLTALQNQITVFQGQDIDLRCEPSGINPASVQWSFEGQGLPRNAYPLPSESVLRITGVRPENSGRYKCEGSTPFGGSAFDFITLTVRRQQAVEIKIRALPENVRLGDPVELYCDVIGQQRAVVSWSREGAPLPYNARAEGRILRISNVQANNGGVYKCTVTVSSGVFEESYPLTIQNIPTSDEITYGGHGSRSVETRSTQFGSAVVLKCGVELSPPVSYTWFKQGGQLPIRARINDDVIEIPEVQADDAGTYVCTARNDAESVDIPTLLIVTGVVPRFSGNSYLALPTLPDAYLVFDLEISFKPTSTDGLILYNSQRDGPGDFISFGLSDGYAEFRFDVGSGPAVLRSANRLSLDEWHTVKLSRNRKEGTMIVDNETPVTGKSVGRFQGLDLINPLYIGGIRNFSQLNDEAGFYKGFEVIIPVKTEVFVKNPYSSKGHKCICPAGFSGEACESTGESCYAGVCGSGKCVNIPGGLECYCPFGKTGPRCEHSITILEPAFARGAYMAYPTPRALKRFSLGMNVKPESLDDGLIMYCGQQERGDGDFTSLALRNRRLEFKFNTGTGTATLTSDEVTPGNWLNVHANRTDKVGSLQVNGGTMLNAESPGSSRSLNLRTPLFIGGVDRSKIEVAPDVQVSDGFTGCISEV</sequence>
<feature type="domain" description="Laminin IV type A" evidence="19">
    <location>
        <begin position="600"/>
        <end position="784"/>
    </location>
</feature>
<dbReference type="InterPro" id="IPR050685">
    <property type="entry name" value="LDLR"/>
</dbReference>
<evidence type="ECO:0000256" key="8">
    <source>
        <dbReference type="ARBA" id="ARBA00023157"/>
    </source>
</evidence>
<dbReference type="SMART" id="SM00409">
    <property type="entry name" value="IG"/>
    <property type="match status" value="11"/>
</dbReference>
<feature type="domain" description="Ig-like" evidence="18">
    <location>
        <begin position="2836"/>
        <end position="2923"/>
    </location>
</feature>
<dbReference type="InterPro" id="IPR003598">
    <property type="entry name" value="Ig_sub2"/>
</dbReference>
<proteinExistence type="predicted"/>
<feature type="domain" description="Laminin G" evidence="15">
    <location>
        <begin position="3151"/>
        <end position="3303"/>
    </location>
</feature>
<keyword evidence="10 13" id="KW-0424">Laminin EGF-like domain</keyword>
<dbReference type="SMART" id="SM00408">
    <property type="entry name" value="IGc2"/>
    <property type="match status" value="10"/>
</dbReference>
<feature type="disulfide bond" evidence="12">
    <location>
        <begin position="51"/>
        <end position="69"/>
    </location>
</feature>
<dbReference type="PROSITE" id="PS50068">
    <property type="entry name" value="LDLRA_2"/>
    <property type="match status" value="16"/>
</dbReference>
<evidence type="ECO:0000256" key="5">
    <source>
        <dbReference type="ARBA" id="ARBA00022737"/>
    </source>
</evidence>
<keyword evidence="4" id="KW-0732">Signal</keyword>
<feature type="region of interest" description="Disordered" evidence="14">
    <location>
        <begin position="2419"/>
        <end position="2438"/>
    </location>
</feature>
<dbReference type="InterPro" id="IPR013320">
    <property type="entry name" value="ConA-like_dom_sf"/>
</dbReference>
<feature type="disulfide bond" evidence="12">
    <location>
        <begin position="120"/>
        <end position="135"/>
    </location>
</feature>
<dbReference type="GO" id="GO:0005604">
    <property type="term" value="C:basement membrane"/>
    <property type="evidence" value="ECO:0007669"/>
    <property type="project" value="UniProtKB-ARBA"/>
</dbReference>
<dbReference type="CDD" id="cd00110">
    <property type="entry name" value="LamG"/>
    <property type="match status" value="2"/>
</dbReference>
<evidence type="ECO:0000256" key="7">
    <source>
        <dbReference type="ARBA" id="ARBA00023136"/>
    </source>
</evidence>
<dbReference type="SMART" id="SM00181">
    <property type="entry name" value="EGF"/>
    <property type="match status" value="5"/>
</dbReference>
<keyword evidence="6" id="KW-1133">Transmembrane helix</keyword>
<feature type="disulfide bond" evidence="12">
    <location>
        <begin position="442"/>
        <end position="457"/>
    </location>
</feature>
<evidence type="ECO:0000259" key="18">
    <source>
        <dbReference type="PROSITE" id="PS50835"/>
    </source>
</evidence>
<dbReference type="PROSITE" id="PS01209">
    <property type="entry name" value="LDLRA_1"/>
    <property type="match status" value="8"/>
</dbReference>
<evidence type="ECO:0000256" key="11">
    <source>
        <dbReference type="PROSITE-ProRule" id="PRU00076"/>
    </source>
</evidence>
<dbReference type="PROSITE" id="PS50835">
    <property type="entry name" value="IG_LIKE"/>
    <property type="match status" value="11"/>
</dbReference>